<sequence length="85" mass="9663">MFYQHRAQELATSNVIQVLKQHLIPVSPSYDARIFIRSASSMYRLFPTIACQSQPSGRRPTDHGVHTLESKALFCLPARAWSFSL</sequence>
<name>A0A0P1AQR1_PLAHL</name>
<dbReference type="RefSeq" id="XP_024579941.1">
    <property type="nucleotide sequence ID" value="XM_024729577.1"/>
</dbReference>
<dbReference type="AlphaFoldDB" id="A0A0P1AQR1"/>
<accession>A0A0P1AQR1</accession>
<organism evidence="1 2">
    <name type="scientific">Plasmopara halstedii</name>
    <name type="common">Downy mildew of sunflower</name>
    <dbReference type="NCBI Taxonomy" id="4781"/>
    <lineage>
        <taxon>Eukaryota</taxon>
        <taxon>Sar</taxon>
        <taxon>Stramenopiles</taxon>
        <taxon>Oomycota</taxon>
        <taxon>Peronosporomycetes</taxon>
        <taxon>Peronosporales</taxon>
        <taxon>Peronosporaceae</taxon>
        <taxon>Plasmopara</taxon>
    </lineage>
</organism>
<reference evidence="2" key="1">
    <citation type="submission" date="2014-09" db="EMBL/GenBank/DDBJ databases">
        <authorList>
            <person name="Sharma Rahul"/>
            <person name="Thines Marco"/>
        </authorList>
    </citation>
    <scope>NUCLEOTIDE SEQUENCE [LARGE SCALE GENOMIC DNA]</scope>
</reference>
<protein>
    <submittedName>
        <fullName evidence="1">Uncharacterized protein</fullName>
    </submittedName>
</protein>
<dbReference type="EMBL" id="CCYD01000667">
    <property type="protein sequence ID" value="CEG43572.1"/>
    <property type="molecule type" value="Genomic_DNA"/>
</dbReference>
<keyword evidence="2" id="KW-1185">Reference proteome</keyword>
<dbReference type="GeneID" id="36408819"/>
<evidence type="ECO:0000313" key="2">
    <source>
        <dbReference type="Proteomes" id="UP000054928"/>
    </source>
</evidence>
<proteinExistence type="predicted"/>
<evidence type="ECO:0000313" key="1">
    <source>
        <dbReference type="EMBL" id="CEG43572.1"/>
    </source>
</evidence>
<dbReference type="Proteomes" id="UP000054928">
    <property type="component" value="Unassembled WGS sequence"/>
</dbReference>